<dbReference type="Gene3D" id="1.10.530.10">
    <property type="match status" value="1"/>
</dbReference>
<name>A0ABT5Z1X3_9ACTN</name>
<dbReference type="InterPro" id="IPR038765">
    <property type="entry name" value="Papain-like_cys_pep_sf"/>
</dbReference>
<evidence type="ECO:0000256" key="1">
    <source>
        <dbReference type="ARBA" id="ARBA00007074"/>
    </source>
</evidence>
<keyword evidence="3" id="KW-0378">Hydrolase</keyword>
<dbReference type="Pfam" id="PF01464">
    <property type="entry name" value="SLT"/>
    <property type="match status" value="1"/>
</dbReference>
<dbReference type="EMBL" id="JARHTQ010000011">
    <property type="protein sequence ID" value="MDF2257694.1"/>
    <property type="molecule type" value="Genomic_DNA"/>
</dbReference>
<dbReference type="PANTHER" id="PTHR47359">
    <property type="entry name" value="PEPTIDOGLYCAN DL-ENDOPEPTIDASE CWLO"/>
    <property type="match status" value="1"/>
</dbReference>
<dbReference type="InterPro" id="IPR023346">
    <property type="entry name" value="Lysozyme-like_dom_sf"/>
</dbReference>
<comment type="caution">
    <text evidence="6">The sequence shown here is derived from an EMBL/GenBank/DDBJ whole genome shotgun (WGS) entry which is preliminary data.</text>
</comment>
<comment type="similarity">
    <text evidence="1">Belongs to the peptidase C40 family.</text>
</comment>
<dbReference type="SUPFAM" id="SSF53955">
    <property type="entry name" value="Lysozyme-like"/>
    <property type="match status" value="1"/>
</dbReference>
<gene>
    <name evidence="6" type="ORF">P2L57_18815</name>
</gene>
<dbReference type="PANTHER" id="PTHR47359:SF3">
    <property type="entry name" value="NLP_P60 DOMAIN-CONTAINING PROTEIN-RELATED"/>
    <property type="match status" value="1"/>
</dbReference>
<dbReference type="SUPFAM" id="SSF54001">
    <property type="entry name" value="Cysteine proteinases"/>
    <property type="match status" value="1"/>
</dbReference>
<keyword evidence="2" id="KW-0645">Protease</keyword>
<dbReference type="Pfam" id="PF00877">
    <property type="entry name" value="NLPC_P60"/>
    <property type="match status" value="1"/>
</dbReference>
<evidence type="ECO:0000313" key="6">
    <source>
        <dbReference type="EMBL" id="MDF2257694.1"/>
    </source>
</evidence>
<accession>A0ABT5Z1X3</accession>
<keyword evidence="4" id="KW-0788">Thiol protease</keyword>
<dbReference type="InterPro" id="IPR000064">
    <property type="entry name" value="NLP_P60_dom"/>
</dbReference>
<evidence type="ECO:0000256" key="3">
    <source>
        <dbReference type="ARBA" id="ARBA00022801"/>
    </source>
</evidence>
<protein>
    <submittedName>
        <fullName evidence="6">Bifunctional lytic transglycosylase/C40 family peptidase</fullName>
    </submittedName>
</protein>
<feature type="domain" description="NlpC/P60" evidence="5">
    <location>
        <begin position="193"/>
        <end position="317"/>
    </location>
</feature>
<dbReference type="CDD" id="cd13399">
    <property type="entry name" value="Slt35-like"/>
    <property type="match status" value="1"/>
</dbReference>
<evidence type="ECO:0000313" key="7">
    <source>
        <dbReference type="Proteomes" id="UP001220022"/>
    </source>
</evidence>
<sequence>MGTAVKAAVGTTAGLLFLAVIAVVGIAGIAGSTTSGITATGATLLPTRAALADIPARMLTLYQQAAATCPGLPWTVLAAIGKTETDHARNPHMISTAGAVGPMQFLPSTFATYATPVPPGGKTPPTPWDPVDAVYAAARLLCTNGARDGRNLRGAIFAYNHDTAYVNDVLHTAATYAVSDQPTNPDGAFHAPTPQAAIAIAYARAQLGRPYIWGGEGPTHDSVGFDCSGLTQAAYAAAGIRLQRVAQDQYNAGPHVPDRTPLRPGDLVFYGTPTHVHHVGLYVGAGRMIDAPRPHEVIREEPIRYAGDQYLGAVRVSARP</sequence>
<organism evidence="6 7">
    <name type="scientific">Streptantibioticus ferralitis</name>
    <dbReference type="NCBI Taxonomy" id="236510"/>
    <lineage>
        <taxon>Bacteria</taxon>
        <taxon>Bacillati</taxon>
        <taxon>Actinomycetota</taxon>
        <taxon>Actinomycetes</taxon>
        <taxon>Kitasatosporales</taxon>
        <taxon>Streptomycetaceae</taxon>
        <taxon>Streptantibioticus</taxon>
    </lineage>
</organism>
<dbReference type="RefSeq" id="WP_275815961.1">
    <property type="nucleotide sequence ID" value="NZ_BAAANM010000022.1"/>
</dbReference>
<dbReference type="PROSITE" id="PS51935">
    <property type="entry name" value="NLPC_P60"/>
    <property type="match status" value="1"/>
</dbReference>
<evidence type="ECO:0000256" key="2">
    <source>
        <dbReference type="ARBA" id="ARBA00022670"/>
    </source>
</evidence>
<evidence type="ECO:0000256" key="4">
    <source>
        <dbReference type="ARBA" id="ARBA00022807"/>
    </source>
</evidence>
<dbReference type="Gene3D" id="3.90.1720.10">
    <property type="entry name" value="endopeptidase domain like (from Nostoc punctiforme)"/>
    <property type="match status" value="1"/>
</dbReference>
<dbReference type="InterPro" id="IPR008258">
    <property type="entry name" value="Transglycosylase_SLT_dom_1"/>
</dbReference>
<dbReference type="InterPro" id="IPR051794">
    <property type="entry name" value="PG_Endopeptidase_C40"/>
</dbReference>
<evidence type="ECO:0000259" key="5">
    <source>
        <dbReference type="PROSITE" id="PS51935"/>
    </source>
</evidence>
<dbReference type="Proteomes" id="UP001220022">
    <property type="component" value="Unassembled WGS sequence"/>
</dbReference>
<reference evidence="6 7" key="1">
    <citation type="submission" date="2023-03" db="EMBL/GenBank/DDBJ databases">
        <title>Draft genome sequence of type strain Streptomyces ferralitis JCM 14344.</title>
        <authorList>
            <person name="Klaysubun C."/>
            <person name="Duangmal K."/>
        </authorList>
    </citation>
    <scope>NUCLEOTIDE SEQUENCE [LARGE SCALE GENOMIC DNA]</scope>
    <source>
        <strain evidence="6 7">JCM 14344</strain>
    </source>
</reference>
<keyword evidence="7" id="KW-1185">Reference proteome</keyword>
<proteinExistence type="inferred from homology"/>